<dbReference type="PANTHER" id="PTHR14145">
    <property type="entry name" value="26S PROTESOME SUBUNIT 6"/>
    <property type="match status" value="1"/>
</dbReference>
<comment type="function">
    <text evidence="1">Acts as a regulatory subunit of the 26S proteasome which is involved in the ATP-dependent degradation of ubiquitinated proteins.</text>
</comment>
<evidence type="ECO:0000259" key="6">
    <source>
        <dbReference type="PROSITE" id="PS50250"/>
    </source>
</evidence>
<dbReference type="SMART" id="SM00088">
    <property type="entry name" value="PINT"/>
    <property type="match status" value="1"/>
</dbReference>
<comment type="similarity">
    <text evidence="2">Belongs to the proteasome subunit S10 family.</text>
</comment>
<dbReference type="Pfam" id="PF10602">
    <property type="entry name" value="RPN7"/>
    <property type="match status" value="1"/>
</dbReference>
<evidence type="ECO:0000256" key="3">
    <source>
        <dbReference type="ARBA" id="ARBA00022942"/>
    </source>
</evidence>
<dbReference type="InterPro" id="IPR019585">
    <property type="entry name" value="Rpn7/CSN1"/>
</dbReference>
<protein>
    <recommendedName>
        <fullName evidence="4">26S proteasome regulatory subunit RPN7</fullName>
    </recommendedName>
</protein>
<dbReference type="InterPro" id="IPR049549">
    <property type="entry name" value="RPN7_PSMD6_C"/>
</dbReference>
<dbReference type="PROSITE" id="PS50250">
    <property type="entry name" value="PCI"/>
    <property type="match status" value="1"/>
</dbReference>
<gene>
    <name evidence="7" type="ORF">CPRI1469_LOCUS9599</name>
</gene>
<evidence type="ECO:0000313" key="7">
    <source>
        <dbReference type="EMBL" id="CAD9720726.1"/>
    </source>
</evidence>
<dbReference type="EMBL" id="HBHL01014628">
    <property type="protein sequence ID" value="CAD9720726.1"/>
    <property type="molecule type" value="Transcribed_RNA"/>
</dbReference>
<dbReference type="InterPro" id="IPR036390">
    <property type="entry name" value="WH_DNA-bd_sf"/>
</dbReference>
<dbReference type="Pfam" id="PF01399">
    <property type="entry name" value="PCI"/>
    <property type="match status" value="1"/>
</dbReference>
<dbReference type="AlphaFoldDB" id="A0A7S2T721"/>
<evidence type="ECO:0000256" key="1">
    <source>
        <dbReference type="ARBA" id="ARBA00002187"/>
    </source>
</evidence>
<dbReference type="SUPFAM" id="SSF46785">
    <property type="entry name" value="Winged helix' DNA-binding domain"/>
    <property type="match status" value="1"/>
</dbReference>
<feature type="coiled-coil region" evidence="5">
    <location>
        <begin position="72"/>
        <end position="103"/>
    </location>
</feature>
<dbReference type="GO" id="GO:0000502">
    <property type="term" value="C:proteasome complex"/>
    <property type="evidence" value="ECO:0007669"/>
    <property type="project" value="UniProtKB-KW"/>
</dbReference>
<dbReference type="InterPro" id="IPR045135">
    <property type="entry name" value="Rpn7_N"/>
</dbReference>
<accession>A0A7S2T721</accession>
<organism evidence="7">
    <name type="scientific">Chloropicon primus</name>
    <dbReference type="NCBI Taxonomy" id="1764295"/>
    <lineage>
        <taxon>Eukaryota</taxon>
        <taxon>Viridiplantae</taxon>
        <taxon>Chlorophyta</taxon>
        <taxon>Chloropicophyceae</taxon>
        <taxon>Chloropicales</taxon>
        <taxon>Chloropicaceae</taxon>
        <taxon>Chloropicon</taxon>
    </lineage>
</organism>
<feature type="domain" description="PCI" evidence="6">
    <location>
        <begin position="196"/>
        <end position="364"/>
    </location>
</feature>
<dbReference type="PANTHER" id="PTHR14145:SF1">
    <property type="entry name" value="26S PROTEASOME NON-ATPASE REGULATORY SUBUNIT 6"/>
    <property type="match status" value="1"/>
</dbReference>
<dbReference type="GO" id="GO:0043161">
    <property type="term" value="P:proteasome-mediated ubiquitin-dependent protein catabolic process"/>
    <property type="evidence" value="ECO:0007669"/>
    <property type="project" value="TreeGrafter"/>
</dbReference>
<keyword evidence="3" id="KW-0647">Proteasome</keyword>
<dbReference type="Gene3D" id="1.25.40.570">
    <property type="match status" value="1"/>
</dbReference>
<evidence type="ECO:0000256" key="4">
    <source>
        <dbReference type="ARBA" id="ARBA00075096"/>
    </source>
</evidence>
<name>A0A7S2T721_9CHLO</name>
<keyword evidence="5" id="KW-0175">Coiled coil</keyword>
<dbReference type="Pfam" id="PF21154">
    <property type="entry name" value="RPN7_PSMD6_C"/>
    <property type="match status" value="1"/>
</dbReference>
<reference evidence="7" key="1">
    <citation type="submission" date="2021-01" db="EMBL/GenBank/DDBJ databases">
        <authorList>
            <person name="Corre E."/>
            <person name="Pelletier E."/>
            <person name="Niang G."/>
            <person name="Scheremetjew M."/>
            <person name="Finn R."/>
            <person name="Kale V."/>
            <person name="Holt S."/>
            <person name="Cochrane G."/>
            <person name="Meng A."/>
            <person name="Brown T."/>
            <person name="Cohen L."/>
        </authorList>
    </citation>
    <scope>NUCLEOTIDE SEQUENCE</scope>
    <source>
        <strain evidence="7">CCMP1205</strain>
    </source>
</reference>
<sequence>MTMTVTNENKDETNLLVRLARKLFVLRSAEASGESKEAAKKEVLDAVFAEGLSGHYKSICAEFGWTVDEGKRKELEDKTSKELEELEEKIKDAIENLGDSEVKDALTAKAEYICKIGAPKEERKLAFKVAEDKTVAIGHKLDLVFSQLIMSIFDGDFQVMKALIDKCKQLLEKGGDWERKNKLKVYESVYLMTTRSFKEAGERLLSSVATFTTTELFPYSTLVLYTVVCSITSLDRVTLKKKVVDSPEVLSVIGDMPHLEALLNSLYQCDYSAFFRALPGVADMIKRDMFLEAHHRYFLREIRKVVYSQFLESYKSVSLAAMATTFGVSSDFLDGEIARFVVSGDLNCKIDKVAGIVETIQPDTKNTLYQATIKRGDNLLNRVQKLGRVIDMD</sequence>
<proteinExistence type="inferred from homology"/>
<evidence type="ECO:0000256" key="5">
    <source>
        <dbReference type="SAM" id="Coils"/>
    </source>
</evidence>
<evidence type="ECO:0000256" key="2">
    <source>
        <dbReference type="ARBA" id="ARBA00005717"/>
    </source>
</evidence>
<dbReference type="InterPro" id="IPR000717">
    <property type="entry name" value="PCI_dom"/>
</dbReference>
<dbReference type="FunFam" id="1.25.40.570:FF:000005">
    <property type="entry name" value="26S proteasome regulatory subunit N7"/>
    <property type="match status" value="1"/>
</dbReference>